<organism evidence="2 3">
    <name type="scientific">Polaribacter atrinae</name>
    <dbReference type="NCBI Taxonomy" id="1333662"/>
    <lineage>
        <taxon>Bacteria</taxon>
        <taxon>Pseudomonadati</taxon>
        <taxon>Bacteroidota</taxon>
        <taxon>Flavobacteriia</taxon>
        <taxon>Flavobacteriales</taxon>
        <taxon>Flavobacteriaceae</taxon>
    </lineage>
</organism>
<feature type="chain" id="PRO_5008049729" description="DUF4302 domain-containing protein" evidence="1">
    <location>
        <begin position="27"/>
        <end position="457"/>
    </location>
</feature>
<accession>A0A176T6Q3</accession>
<reference evidence="2 3" key="1">
    <citation type="submission" date="2016-02" db="EMBL/GenBank/DDBJ databases">
        <title>Draft genome sequence of Polaribacter atrinae KACC17473.</title>
        <authorList>
            <person name="Shin S.-K."/>
            <person name="Yi H."/>
        </authorList>
    </citation>
    <scope>NUCLEOTIDE SEQUENCE [LARGE SCALE GENOMIC DNA]</scope>
    <source>
        <strain evidence="2 3">KACC 17473</strain>
    </source>
</reference>
<dbReference type="PROSITE" id="PS51257">
    <property type="entry name" value="PROKAR_LIPOPROTEIN"/>
    <property type="match status" value="1"/>
</dbReference>
<dbReference type="InterPro" id="IPR025396">
    <property type="entry name" value="DUF4302"/>
</dbReference>
<dbReference type="Pfam" id="PF14135">
    <property type="entry name" value="DUF4302"/>
    <property type="match status" value="1"/>
</dbReference>
<dbReference type="RefSeq" id="WP_068451237.1">
    <property type="nucleotide sequence ID" value="NZ_CP150660.1"/>
</dbReference>
<dbReference type="EMBL" id="LVWE01000056">
    <property type="protein sequence ID" value="OAD43113.1"/>
    <property type="molecule type" value="Genomic_DNA"/>
</dbReference>
<dbReference type="OrthoDB" id="1150854at2"/>
<evidence type="ECO:0000313" key="2">
    <source>
        <dbReference type="EMBL" id="OAD43113.1"/>
    </source>
</evidence>
<feature type="signal peptide" evidence="1">
    <location>
        <begin position="1"/>
        <end position="26"/>
    </location>
</feature>
<dbReference type="Proteomes" id="UP000076923">
    <property type="component" value="Unassembled WGS sequence"/>
</dbReference>
<keyword evidence="1" id="KW-0732">Signal</keyword>
<protein>
    <recommendedName>
        <fullName evidence="4">DUF4302 domain-containing protein</fullName>
    </recommendedName>
</protein>
<name>A0A176T6Q3_9FLAO</name>
<dbReference type="AlphaFoldDB" id="A0A176T6Q3"/>
<comment type="caution">
    <text evidence="2">The sequence shown here is derived from an EMBL/GenBank/DDBJ whole genome shotgun (WGS) entry which is preliminary data.</text>
</comment>
<evidence type="ECO:0008006" key="4">
    <source>
        <dbReference type="Google" id="ProtNLM"/>
    </source>
</evidence>
<evidence type="ECO:0000313" key="3">
    <source>
        <dbReference type="Proteomes" id="UP000076923"/>
    </source>
</evidence>
<proteinExistence type="predicted"/>
<gene>
    <name evidence="2" type="ORF">LPB303_13580</name>
</gene>
<sequence length="457" mass="51842">MKKIKINTCQLIVALCLFVLSSCDENNDPELLFEDTPTVRIEKSIAELKTALQGSENGWKTTYFTDDSELGGFTFLFDFISDSEVIMDSDFGTPDVSATSLYDITLGSTVKLTFTTKNVIHQLSDSNNFPDDDLRGQGYKGSFEFLYFKTEGDDILFKSNRDRDIIIRFSKASKEDWTSLTSLNKTMLETNIPKNPLKSVFRNITLESGGKTTLYGFSFNEARRFATVTAISKDAVKTDLSFGIAPKPTGFVVSPAIEIENVVLEEFIYNLDDDEFVAEVDGVKITLSYADELSFLLPFYDFGNESRGNNNMRLYRTNLPNSDLSSENFINFYKEWEAHFTATQSGRTVTRVYLYNLETVDNSFVQVRYLSSGRSFSLNFKFTYTVTENATGNKIYKLTETVPVNTTRRAGILPLLDFLFRDSGFYVQKMVDFNANQNTLGIIPVDDTTMLAQWYDF</sequence>
<keyword evidence="3" id="KW-1185">Reference proteome</keyword>
<dbReference type="STRING" id="1333662.LPB303_13580"/>
<evidence type="ECO:0000256" key="1">
    <source>
        <dbReference type="SAM" id="SignalP"/>
    </source>
</evidence>